<gene>
    <name evidence="1" type="ORF">BaOVIS_006540</name>
</gene>
<sequence length="305" mass="34843">MKSFDVIGGLRATQGYLIPLQKVVPRWENAIMSLSKPLVCRHANNLSNVDRQICISKRYSHHSAQQGKYYTNRFYMKKCSTCSAWNNLVVTQCVHCLTQLGDGDIRLRTVDPLCRMANARKNETDMEDNSYVILDRCFDFTIMLHPQPSAAIHISAVPNGTFYDIKNFRKNHIPMITKMKARCDAILADVITGRSGPEFVKNSPEVTHIRELVQRGSKGNEKIKLKDILSQTVCGFNYPNSFSHVGMHVMLPPIKCFSVFQSPFFYPLSKVKSYTTEEATQLYNHDIIMEDIVDLDATFRSKYDL</sequence>
<keyword evidence="2" id="KW-1185">Reference proteome</keyword>
<comment type="caution">
    <text evidence="1">The sequence shown here is derived from an EMBL/GenBank/DDBJ whole genome shotgun (WGS) entry which is preliminary data.</text>
</comment>
<name>A0A9W5WTU5_BABOV</name>
<evidence type="ECO:0000313" key="1">
    <source>
        <dbReference type="EMBL" id="GFE53250.1"/>
    </source>
</evidence>
<dbReference type="InterPro" id="IPR036265">
    <property type="entry name" value="HIT-like_sf"/>
</dbReference>
<dbReference type="OrthoDB" id="365006at2759"/>
<accession>A0A9W5WTU5</accession>
<dbReference type="Gene3D" id="3.30.428.10">
    <property type="entry name" value="HIT-like"/>
    <property type="match status" value="1"/>
</dbReference>
<reference evidence="1" key="1">
    <citation type="submission" date="2019-12" db="EMBL/GenBank/DDBJ databases">
        <title>Genome sequence of Babesia ovis.</title>
        <authorList>
            <person name="Yamagishi J."/>
            <person name="Sevinc F."/>
            <person name="Xuan X."/>
        </authorList>
    </citation>
    <scope>NUCLEOTIDE SEQUENCE</scope>
    <source>
        <strain evidence="1">Selcuk</strain>
    </source>
</reference>
<dbReference type="EMBL" id="BLIY01000006">
    <property type="protein sequence ID" value="GFE53250.1"/>
    <property type="molecule type" value="Genomic_DNA"/>
</dbReference>
<proteinExistence type="predicted"/>
<evidence type="ECO:0000313" key="2">
    <source>
        <dbReference type="Proteomes" id="UP001057455"/>
    </source>
</evidence>
<dbReference type="Proteomes" id="UP001057455">
    <property type="component" value="Unassembled WGS sequence"/>
</dbReference>
<dbReference type="AlphaFoldDB" id="A0A9W5WTU5"/>
<organism evidence="1 2">
    <name type="scientific">Babesia ovis</name>
    <dbReference type="NCBI Taxonomy" id="5869"/>
    <lineage>
        <taxon>Eukaryota</taxon>
        <taxon>Sar</taxon>
        <taxon>Alveolata</taxon>
        <taxon>Apicomplexa</taxon>
        <taxon>Aconoidasida</taxon>
        <taxon>Piroplasmida</taxon>
        <taxon>Babesiidae</taxon>
        <taxon>Babesia</taxon>
    </lineage>
</organism>
<protein>
    <submittedName>
        <fullName evidence="1">Uncharacterized protein</fullName>
    </submittedName>
</protein>